<feature type="transmembrane region" description="Helical" evidence="16">
    <location>
        <begin position="156"/>
        <end position="176"/>
    </location>
</feature>
<dbReference type="PROSITE" id="PS51099">
    <property type="entry name" value="PTS_EIIB_TYPE_2"/>
    <property type="match status" value="1"/>
</dbReference>
<feature type="domain" description="PTS EIIC type-2" evidence="18">
    <location>
        <begin position="8"/>
        <end position="329"/>
    </location>
</feature>
<keyword evidence="14 16" id="KW-0472">Membrane</keyword>
<dbReference type="InterPro" id="IPR029503">
    <property type="entry name" value="PTS_EIIB_mannitol"/>
</dbReference>
<evidence type="ECO:0000256" key="7">
    <source>
        <dbReference type="ARBA" id="ARBA00022475"/>
    </source>
</evidence>
<feature type="transmembrane region" description="Helical" evidence="16">
    <location>
        <begin position="75"/>
        <end position="107"/>
    </location>
</feature>
<feature type="transmembrane region" description="Helical" evidence="16">
    <location>
        <begin position="242"/>
        <end position="260"/>
    </location>
</feature>
<feature type="transmembrane region" description="Helical" evidence="16">
    <location>
        <begin position="128"/>
        <end position="150"/>
    </location>
</feature>
<evidence type="ECO:0000256" key="8">
    <source>
        <dbReference type="ARBA" id="ARBA00022553"/>
    </source>
</evidence>
<sequence length="487" mass="53205">MRDKIQKFGGFLSGMIMPNIGAFIAWGLLTALFIPNGWFPNENFAELKDPMMLYMLPLLIAYTGGRLVADSRGGVISVIVTMGLVVGSEIPMFIGAMIMGPISALIIKKFDKMIQGKVSSGFEMTVNNFSIGIIGLILSLFSYILIGPAILFVNNILVSGVNVLVNNHLLALLPIFTEPARILFLNNAISQGIFHPLGLQDAAETGKSIFFLLSSNAGPGLGMLFAFYLFGKGITRKSAPSAMIILGLGGIHEIYFPYILMKPKLIIATITGWMASNLFYNLLNAGLVAYPSPGSLITYTIMSPRGEHFIIYAGALIGAVISFMIASFILKREKQGENDGAFNESIEKMESLKGKKTHKEENNSSQTKQELFTNHELNKENTNPDQIQNPDVNLIVFSCDAGMGSSAMGASVLKNKVEKAGLDIQVIHKSVNEIPAEEADVIVCHEGLYKRAKKNAPHSEFVTITSFINAPEYDELVNRLQQLQQKK</sequence>
<reference evidence="19" key="1">
    <citation type="submission" date="2022-07" db="EMBL/GenBank/DDBJ databases">
        <title>FELIX.</title>
        <authorList>
            <person name="Wan K.H."/>
            <person name="Park S."/>
            <person name="Lawrence Q."/>
            <person name="Eichenberger J.P."/>
            <person name="Booth B.W."/>
            <person name="Piaggio A.J."/>
            <person name="Chandler J.C."/>
            <person name="Franklin A.B."/>
            <person name="Celniker S.E."/>
        </authorList>
    </citation>
    <scope>NUCLEOTIDE SEQUENCE</scope>
    <source>
        <strain evidence="19">QA-1986 374</strain>
    </source>
</reference>
<evidence type="ECO:0000256" key="9">
    <source>
        <dbReference type="ARBA" id="ARBA00022597"/>
    </source>
</evidence>
<evidence type="ECO:0000256" key="13">
    <source>
        <dbReference type="ARBA" id="ARBA00022989"/>
    </source>
</evidence>
<evidence type="ECO:0000256" key="16">
    <source>
        <dbReference type="SAM" id="Phobius"/>
    </source>
</evidence>
<organism evidence="19 20">
    <name type="scientific">Oceanobacillus jeddahense</name>
    <dbReference type="NCBI Taxonomy" id="1462527"/>
    <lineage>
        <taxon>Bacteria</taxon>
        <taxon>Bacillati</taxon>
        <taxon>Bacillota</taxon>
        <taxon>Bacilli</taxon>
        <taxon>Bacillales</taxon>
        <taxon>Bacillaceae</taxon>
        <taxon>Oceanobacillus</taxon>
    </lineage>
</organism>
<dbReference type="InterPro" id="IPR013011">
    <property type="entry name" value="PTS_EIIB_2"/>
</dbReference>
<dbReference type="InterPro" id="IPR003352">
    <property type="entry name" value="PTS_EIIC"/>
</dbReference>
<keyword evidence="9" id="KW-0762">Sugar transport</keyword>
<evidence type="ECO:0000313" key="20">
    <source>
        <dbReference type="Proteomes" id="UP001059773"/>
    </source>
</evidence>
<evidence type="ECO:0000313" key="19">
    <source>
        <dbReference type="EMBL" id="UUI02361.1"/>
    </source>
</evidence>
<comment type="function">
    <text evidence="2">The phosphoenolpyruvate-dependent sugar phosphotransferase system (sugar PTS), a major carbohydrate active transport system, catalyzes the phosphorylation of incoming sugar substrates concomitantly with their translocation across the cell membrane. The enzyme II CmtAB PTS system is involved in D-mannitol transport.</text>
</comment>
<dbReference type="SUPFAM" id="SSF52794">
    <property type="entry name" value="PTS system IIB component-like"/>
    <property type="match status" value="1"/>
</dbReference>
<name>A0ABY5JPZ1_9BACI</name>
<dbReference type="InterPro" id="IPR050893">
    <property type="entry name" value="Sugar_PTS"/>
</dbReference>
<keyword evidence="20" id="KW-1185">Reference proteome</keyword>
<keyword evidence="13 16" id="KW-1133">Transmembrane helix</keyword>
<evidence type="ECO:0000256" key="1">
    <source>
        <dbReference type="ARBA" id="ARBA00001655"/>
    </source>
</evidence>
<dbReference type="EMBL" id="CP101914">
    <property type="protein sequence ID" value="UUI02361.1"/>
    <property type="molecule type" value="Genomic_DNA"/>
</dbReference>
<evidence type="ECO:0000256" key="12">
    <source>
        <dbReference type="ARBA" id="ARBA00022692"/>
    </source>
</evidence>
<dbReference type="InterPro" id="IPR013014">
    <property type="entry name" value="PTS_EIIC_2"/>
</dbReference>
<feature type="transmembrane region" description="Helical" evidence="16">
    <location>
        <begin position="309"/>
        <end position="330"/>
    </location>
</feature>
<keyword evidence="8" id="KW-0597">Phosphoprotein</keyword>
<comment type="subcellular location">
    <subcellularLocation>
        <location evidence="3">Cell membrane</location>
        <topology evidence="3">Multi-pass membrane protein</topology>
    </subcellularLocation>
</comment>
<dbReference type="Pfam" id="PF02378">
    <property type="entry name" value="PTS_EIIC"/>
    <property type="match status" value="1"/>
</dbReference>
<keyword evidence="11" id="KW-0598">Phosphotransferase system</keyword>
<evidence type="ECO:0000256" key="4">
    <source>
        <dbReference type="ARBA" id="ARBA00011909"/>
    </source>
</evidence>
<evidence type="ECO:0000256" key="15">
    <source>
        <dbReference type="ARBA" id="ARBA00033349"/>
    </source>
</evidence>
<gene>
    <name evidence="19" type="ORF">NP439_20335</name>
</gene>
<evidence type="ECO:0000256" key="14">
    <source>
        <dbReference type="ARBA" id="ARBA00023136"/>
    </source>
</evidence>
<feature type="transmembrane region" description="Helical" evidence="16">
    <location>
        <begin position="265"/>
        <end position="289"/>
    </location>
</feature>
<accession>A0ABY5JPZ1</accession>
<evidence type="ECO:0000256" key="6">
    <source>
        <dbReference type="ARBA" id="ARBA00022448"/>
    </source>
</evidence>
<dbReference type="Proteomes" id="UP001059773">
    <property type="component" value="Chromosome"/>
</dbReference>
<dbReference type="EC" id="2.7.1.197" evidence="4"/>
<feature type="domain" description="PTS EIIB type-2" evidence="17">
    <location>
        <begin position="393"/>
        <end position="487"/>
    </location>
</feature>
<keyword evidence="12 16" id="KW-0812">Transmembrane</keyword>
<evidence type="ECO:0000256" key="10">
    <source>
        <dbReference type="ARBA" id="ARBA00022679"/>
    </source>
</evidence>
<proteinExistence type="predicted"/>
<evidence type="ECO:0000259" key="17">
    <source>
        <dbReference type="PROSITE" id="PS51099"/>
    </source>
</evidence>
<keyword evidence="6" id="KW-0813">Transport</keyword>
<feature type="transmembrane region" description="Helical" evidence="16">
    <location>
        <begin position="20"/>
        <end position="39"/>
    </location>
</feature>
<protein>
    <recommendedName>
        <fullName evidence="5">PTS system mannitol-specific EIICB component</fullName>
        <ecNumber evidence="4">2.7.1.197</ecNumber>
    </recommendedName>
    <alternativeName>
        <fullName evidence="15">EIICB-Mtl</fullName>
    </alternativeName>
</protein>
<dbReference type="InterPro" id="IPR003501">
    <property type="entry name" value="PTS_EIIB_2/3"/>
</dbReference>
<dbReference type="Pfam" id="PF02302">
    <property type="entry name" value="PTS_IIB"/>
    <property type="match status" value="1"/>
</dbReference>
<dbReference type="PANTHER" id="PTHR30181:SF2">
    <property type="entry name" value="PTS SYSTEM MANNITOL-SPECIFIC EIICBA COMPONENT"/>
    <property type="match status" value="1"/>
</dbReference>
<feature type="transmembrane region" description="Helical" evidence="16">
    <location>
        <begin position="51"/>
        <end position="69"/>
    </location>
</feature>
<keyword evidence="10" id="KW-0808">Transferase</keyword>
<evidence type="ECO:0000256" key="2">
    <source>
        <dbReference type="ARBA" id="ARBA00002434"/>
    </source>
</evidence>
<dbReference type="RefSeq" id="WP_256707598.1">
    <property type="nucleotide sequence ID" value="NZ_CP101914.1"/>
</dbReference>
<dbReference type="InterPro" id="IPR036095">
    <property type="entry name" value="PTS_EIIB-like_sf"/>
</dbReference>
<evidence type="ECO:0000256" key="3">
    <source>
        <dbReference type="ARBA" id="ARBA00004651"/>
    </source>
</evidence>
<comment type="catalytic activity">
    <reaction evidence="1">
        <text>D-mannitol(out) + N(pros)-phospho-L-histidyl-[protein] = D-mannitol 1-phosphate(in) + L-histidyl-[protein]</text>
        <dbReference type="Rhea" id="RHEA:33363"/>
        <dbReference type="Rhea" id="RHEA-COMP:9745"/>
        <dbReference type="Rhea" id="RHEA-COMP:9746"/>
        <dbReference type="ChEBI" id="CHEBI:16899"/>
        <dbReference type="ChEBI" id="CHEBI:29979"/>
        <dbReference type="ChEBI" id="CHEBI:61381"/>
        <dbReference type="ChEBI" id="CHEBI:64837"/>
        <dbReference type="EC" id="2.7.1.197"/>
    </reaction>
</comment>
<evidence type="ECO:0000256" key="5">
    <source>
        <dbReference type="ARBA" id="ARBA00021825"/>
    </source>
</evidence>
<dbReference type="Gene3D" id="3.40.50.2300">
    <property type="match status" value="1"/>
</dbReference>
<dbReference type="CDD" id="cd05567">
    <property type="entry name" value="PTS_IIB_mannitol"/>
    <property type="match status" value="1"/>
</dbReference>
<feature type="transmembrane region" description="Helical" evidence="16">
    <location>
        <begin position="209"/>
        <end position="230"/>
    </location>
</feature>
<evidence type="ECO:0000259" key="18">
    <source>
        <dbReference type="PROSITE" id="PS51104"/>
    </source>
</evidence>
<dbReference type="PROSITE" id="PS51104">
    <property type="entry name" value="PTS_EIIC_TYPE_2"/>
    <property type="match status" value="1"/>
</dbReference>
<keyword evidence="7" id="KW-1003">Cell membrane</keyword>
<evidence type="ECO:0000256" key="11">
    <source>
        <dbReference type="ARBA" id="ARBA00022683"/>
    </source>
</evidence>
<dbReference type="PANTHER" id="PTHR30181">
    <property type="entry name" value="MANNITOL PERMEASE IIC COMPONENT"/>
    <property type="match status" value="1"/>
</dbReference>